<name>A0A9D2B288_9GAMM</name>
<sequence length="219" mass="23998">MRYLVLSDIHGGSAELEQALTYFDQYQCDYIVLLGDLLNHGPRNRVPDSYQPPKVAEMLNAYSTKIISVRGNCDSEVDSMMFNFPCNAPYGYIIVSQPDEVAAASAAANAAAQGVPQRTKTQRIFLTHGHLHKIDSPDGSGMNELRDKLGLHENDIVLSGHTHVAGIFLKPSGLVNINPGSTTIPKGGTKAGFALILEDHIELRDLDNNLVARYDFVFE</sequence>
<keyword evidence="2" id="KW-0479">Metal-binding</keyword>
<protein>
    <recommendedName>
        <fullName evidence="2">Phosphoesterase</fullName>
        <ecNumber evidence="2">3.1.4.-</ecNumber>
    </recommendedName>
</protein>
<dbReference type="EC" id="3.1.4.-" evidence="2"/>
<dbReference type="NCBIfam" id="NF006988">
    <property type="entry name" value="PRK09453.1"/>
    <property type="match status" value="1"/>
</dbReference>
<dbReference type="AlphaFoldDB" id="A0A9D2B288"/>
<comment type="cofactor">
    <cofactor evidence="2">
        <name>a divalent metal cation</name>
        <dbReference type="ChEBI" id="CHEBI:60240"/>
    </cofactor>
</comment>
<dbReference type="Gene3D" id="3.60.21.10">
    <property type="match status" value="2"/>
</dbReference>
<comment type="caution">
    <text evidence="4">The sequence shown here is derived from an EMBL/GenBank/DDBJ whole genome shotgun (WGS) entry which is preliminary data.</text>
</comment>
<dbReference type="EMBL" id="DXEV01000199">
    <property type="protein sequence ID" value="HIX57806.1"/>
    <property type="molecule type" value="Genomic_DNA"/>
</dbReference>
<reference evidence="4" key="1">
    <citation type="journal article" date="2021" name="PeerJ">
        <title>Extensive microbial diversity within the chicken gut microbiome revealed by metagenomics and culture.</title>
        <authorList>
            <person name="Gilroy R."/>
            <person name="Ravi A."/>
            <person name="Getino M."/>
            <person name="Pursley I."/>
            <person name="Horton D.L."/>
            <person name="Alikhan N.F."/>
            <person name="Baker D."/>
            <person name="Gharbi K."/>
            <person name="Hall N."/>
            <person name="Watson M."/>
            <person name="Adriaenssens E.M."/>
            <person name="Foster-Nyarko E."/>
            <person name="Jarju S."/>
            <person name="Secka A."/>
            <person name="Antonio M."/>
            <person name="Oren A."/>
            <person name="Chaudhuri R.R."/>
            <person name="La Ragione R."/>
            <person name="Hildebrand F."/>
            <person name="Pallen M.J."/>
        </authorList>
    </citation>
    <scope>NUCLEOTIDE SEQUENCE</scope>
    <source>
        <strain evidence="4">USASDec5-558</strain>
    </source>
</reference>
<evidence type="ECO:0000313" key="4">
    <source>
        <dbReference type="EMBL" id="HIX57806.1"/>
    </source>
</evidence>
<dbReference type="Pfam" id="PF12850">
    <property type="entry name" value="Metallophos_2"/>
    <property type="match status" value="1"/>
</dbReference>
<evidence type="ECO:0000256" key="2">
    <source>
        <dbReference type="RuleBase" id="RU362039"/>
    </source>
</evidence>
<dbReference type="PANTHER" id="PTHR11124">
    <property type="entry name" value="VACUOLAR SORTING PROTEIN VPS29"/>
    <property type="match status" value="1"/>
</dbReference>
<accession>A0A9D2B288</accession>
<dbReference type="Proteomes" id="UP000886829">
    <property type="component" value="Unassembled WGS sequence"/>
</dbReference>
<dbReference type="NCBIfam" id="TIGR00040">
    <property type="entry name" value="yfcE"/>
    <property type="match status" value="1"/>
</dbReference>
<dbReference type="InterPro" id="IPR000979">
    <property type="entry name" value="Phosphodiesterase_MJ0936/Vps29"/>
</dbReference>
<feature type="domain" description="Calcineurin-like phosphoesterase" evidence="3">
    <location>
        <begin position="1"/>
        <end position="196"/>
    </location>
</feature>
<dbReference type="GO" id="GO:0016787">
    <property type="term" value="F:hydrolase activity"/>
    <property type="evidence" value="ECO:0007669"/>
    <property type="project" value="UniProtKB-UniRule"/>
</dbReference>
<reference evidence="4" key="2">
    <citation type="submission" date="2021-04" db="EMBL/GenBank/DDBJ databases">
        <authorList>
            <person name="Gilroy R."/>
        </authorList>
    </citation>
    <scope>NUCLEOTIDE SEQUENCE</scope>
    <source>
        <strain evidence="4">USASDec5-558</strain>
    </source>
</reference>
<organism evidence="4 5">
    <name type="scientific">Candidatus Anaerobiospirillum pullistercoris</name>
    <dbReference type="NCBI Taxonomy" id="2838452"/>
    <lineage>
        <taxon>Bacteria</taxon>
        <taxon>Pseudomonadati</taxon>
        <taxon>Pseudomonadota</taxon>
        <taxon>Gammaproteobacteria</taxon>
        <taxon>Aeromonadales</taxon>
        <taxon>Succinivibrionaceae</taxon>
        <taxon>Anaerobiospirillum</taxon>
    </lineage>
</organism>
<evidence type="ECO:0000256" key="1">
    <source>
        <dbReference type="ARBA" id="ARBA00008950"/>
    </source>
</evidence>
<comment type="similarity">
    <text evidence="1 2">Belongs to the metallophosphoesterase superfamily. YfcE family.</text>
</comment>
<dbReference type="SUPFAM" id="SSF56300">
    <property type="entry name" value="Metallo-dependent phosphatases"/>
    <property type="match status" value="1"/>
</dbReference>
<evidence type="ECO:0000259" key="3">
    <source>
        <dbReference type="Pfam" id="PF12850"/>
    </source>
</evidence>
<keyword evidence="4" id="KW-0378">Hydrolase</keyword>
<proteinExistence type="inferred from homology"/>
<evidence type="ECO:0000313" key="5">
    <source>
        <dbReference type="Proteomes" id="UP000886829"/>
    </source>
</evidence>
<gene>
    <name evidence="4" type="primary">yfcE</name>
    <name evidence="4" type="ORF">H9850_10110</name>
</gene>
<dbReference type="GO" id="GO:0046872">
    <property type="term" value="F:metal ion binding"/>
    <property type="evidence" value="ECO:0007669"/>
    <property type="project" value="UniProtKB-KW"/>
</dbReference>
<dbReference type="InterPro" id="IPR024654">
    <property type="entry name" value="Calcineurin-like_PHP_lpxH"/>
</dbReference>
<dbReference type="InterPro" id="IPR029052">
    <property type="entry name" value="Metallo-depent_PP-like"/>
</dbReference>